<keyword evidence="1" id="KW-0812">Transmembrane</keyword>
<dbReference type="EMBL" id="OX365765">
    <property type="protein sequence ID" value="CAI4039611.1"/>
    <property type="molecule type" value="Genomic_DNA"/>
</dbReference>
<reference evidence="2" key="1">
    <citation type="submission" date="2022-10" db="EMBL/GenBank/DDBJ databases">
        <authorList>
            <person name="Byrne P K."/>
        </authorList>
    </citation>
    <scope>NUCLEOTIDE SEQUENCE</scope>
    <source>
        <strain evidence="2">IFO1815</strain>
    </source>
</reference>
<evidence type="ECO:0008006" key="4">
    <source>
        <dbReference type="Google" id="ProtNLM"/>
    </source>
</evidence>
<dbReference type="GeneID" id="80918822"/>
<keyword evidence="1" id="KW-0472">Membrane</keyword>
<protein>
    <recommendedName>
        <fullName evidence="4">Altered inheritance of mitochondria protein 20</fullName>
    </recommendedName>
</protein>
<evidence type="ECO:0000313" key="2">
    <source>
        <dbReference type="EMBL" id="CAI4039611.1"/>
    </source>
</evidence>
<organism evidence="2 3">
    <name type="scientific">Saccharomyces mikatae IFO 1815</name>
    <dbReference type="NCBI Taxonomy" id="226126"/>
    <lineage>
        <taxon>Eukaryota</taxon>
        <taxon>Fungi</taxon>
        <taxon>Dikarya</taxon>
        <taxon>Ascomycota</taxon>
        <taxon>Saccharomycotina</taxon>
        <taxon>Saccharomycetes</taxon>
        <taxon>Saccharomycetales</taxon>
        <taxon>Saccharomycetaceae</taxon>
        <taxon>Saccharomyces</taxon>
    </lineage>
</organism>
<evidence type="ECO:0000256" key="1">
    <source>
        <dbReference type="SAM" id="Phobius"/>
    </source>
</evidence>
<dbReference type="AlphaFoldDB" id="A0AA35J1G9"/>
<accession>A0AA35J1G9</accession>
<feature type="transmembrane region" description="Helical" evidence="1">
    <location>
        <begin position="6"/>
        <end position="30"/>
    </location>
</feature>
<dbReference type="RefSeq" id="XP_056082726.1">
    <property type="nucleotide sequence ID" value="XM_056223101.1"/>
</dbReference>
<proteinExistence type="predicted"/>
<dbReference type="Proteomes" id="UP001161438">
    <property type="component" value="Chromosome 9"/>
</dbReference>
<sequence>MSTVSVAVGTAVGIPIAIGVTIALAFWCILQRRYRKEEARDADLEKLVGEEVAVSVYESFKAEISSSSEASSMKEKKAERDLKPGNEIITKAGYTPAYRRKLNSSMGILHPKSGRTAYINVPIIFSGEKMDYGLVRDPSDSFMYPLTLTRKKTSSVRSASMTDLSSSTRNTSLLEETKLDDPYENEFTNYIANKREFINSLRPQ</sequence>
<keyword evidence="1" id="KW-1133">Transmembrane helix</keyword>
<evidence type="ECO:0000313" key="3">
    <source>
        <dbReference type="Proteomes" id="UP001161438"/>
    </source>
</evidence>
<name>A0AA35J1G9_SACMI</name>
<keyword evidence="3" id="KW-1185">Reference proteome</keyword>
<gene>
    <name evidence="2" type="primary">SMKI09G0170</name>
    <name evidence="2" type="ORF">SMKI_09G0170</name>
</gene>